<evidence type="ECO:0000256" key="1">
    <source>
        <dbReference type="ARBA" id="ARBA00023157"/>
    </source>
</evidence>
<proteinExistence type="predicted"/>
<keyword evidence="2" id="KW-0768">Sushi</keyword>
<dbReference type="Pfam" id="PF00084">
    <property type="entry name" value="Sushi"/>
    <property type="match status" value="1"/>
</dbReference>
<dbReference type="EMBL" id="JH712526">
    <property type="protein sequence ID" value="EFO24014.2"/>
    <property type="molecule type" value="Genomic_DNA"/>
</dbReference>
<feature type="disulfide bond" evidence="2">
    <location>
        <begin position="132"/>
        <end position="159"/>
    </location>
</feature>
<keyword evidence="3" id="KW-0812">Transmembrane</keyword>
<accession>A0A1S0U1Y5</accession>
<comment type="caution">
    <text evidence="2">Lacks conserved residue(s) required for the propagation of feature annotation.</text>
</comment>
<reference evidence="5" key="1">
    <citation type="submission" date="2012-04" db="EMBL/GenBank/DDBJ databases">
        <title>The Genome Sequence of Loa loa.</title>
        <authorList>
            <consortium name="The Broad Institute Genome Sequencing Platform"/>
            <consortium name="Broad Institute Genome Sequencing Center for Infectious Disease"/>
            <person name="Nutman T.B."/>
            <person name="Fink D.L."/>
            <person name="Russ C."/>
            <person name="Young S."/>
            <person name="Zeng Q."/>
            <person name="Gargeya S."/>
            <person name="Alvarado L."/>
            <person name="Berlin A."/>
            <person name="Chapman S.B."/>
            <person name="Chen Z."/>
            <person name="Freedman E."/>
            <person name="Gellesch M."/>
            <person name="Goldberg J."/>
            <person name="Griggs A."/>
            <person name="Gujja S."/>
            <person name="Heilman E.R."/>
            <person name="Heiman D."/>
            <person name="Howarth C."/>
            <person name="Mehta T."/>
            <person name="Neiman D."/>
            <person name="Pearson M."/>
            <person name="Roberts A."/>
            <person name="Saif S."/>
            <person name="Shea T."/>
            <person name="Shenoy N."/>
            <person name="Sisk P."/>
            <person name="Stolte C."/>
            <person name="Sykes S."/>
            <person name="White J."/>
            <person name="Yandava C."/>
            <person name="Haas B."/>
            <person name="Henn M.R."/>
            <person name="Nusbaum C."/>
            <person name="Birren B."/>
        </authorList>
    </citation>
    <scope>NUCLEOTIDE SEQUENCE [LARGE SCALE GENOMIC DNA]</scope>
</reference>
<keyword evidence="1 2" id="KW-1015">Disulfide bond</keyword>
<evidence type="ECO:0000256" key="3">
    <source>
        <dbReference type="SAM" id="Phobius"/>
    </source>
</evidence>
<protein>
    <recommendedName>
        <fullName evidence="4">Sushi domain-containing protein</fullName>
    </recommendedName>
</protein>
<dbReference type="Gene3D" id="2.10.70.10">
    <property type="entry name" value="Complement Module, domain 1"/>
    <property type="match status" value="1"/>
</dbReference>
<dbReference type="InterPro" id="IPR035976">
    <property type="entry name" value="Sushi/SCR/CCP_sf"/>
</dbReference>
<keyword evidence="3" id="KW-1133">Transmembrane helix</keyword>
<dbReference type="OrthoDB" id="6127264at2759"/>
<dbReference type="PROSITE" id="PS50923">
    <property type="entry name" value="SUSHI"/>
    <property type="match status" value="1"/>
</dbReference>
<dbReference type="KEGG" id="loa:LOAG_04477"/>
<dbReference type="SMART" id="SM00032">
    <property type="entry name" value="CCP"/>
    <property type="match status" value="1"/>
</dbReference>
<dbReference type="AlphaFoldDB" id="A0A1S0U1Y5"/>
<dbReference type="InParanoid" id="A0A1S0U1Y5"/>
<feature type="transmembrane region" description="Helical" evidence="3">
    <location>
        <begin position="170"/>
        <end position="194"/>
    </location>
</feature>
<dbReference type="SUPFAM" id="SSF57535">
    <property type="entry name" value="Complement control module/SCR domain"/>
    <property type="match status" value="1"/>
</dbReference>
<gene>
    <name evidence="5" type="ORF">LOAG_04477</name>
</gene>
<name>A0A1S0U1Y5_LOALO</name>
<dbReference type="RefSeq" id="XP_020303085.1">
    <property type="nucleotide sequence ID" value="XM_020446604.1"/>
</dbReference>
<dbReference type="InterPro" id="IPR000436">
    <property type="entry name" value="Sushi_SCR_CCP_dom"/>
</dbReference>
<evidence type="ECO:0000313" key="5">
    <source>
        <dbReference type="EMBL" id="EFO24014.2"/>
    </source>
</evidence>
<keyword evidence="3" id="KW-0472">Membrane</keyword>
<dbReference type="CTD" id="9941878"/>
<evidence type="ECO:0000259" key="4">
    <source>
        <dbReference type="PROSITE" id="PS50923"/>
    </source>
</evidence>
<organism evidence="5">
    <name type="scientific">Loa loa</name>
    <name type="common">Eye worm</name>
    <name type="synonym">Filaria loa</name>
    <dbReference type="NCBI Taxonomy" id="7209"/>
    <lineage>
        <taxon>Eukaryota</taxon>
        <taxon>Metazoa</taxon>
        <taxon>Ecdysozoa</taxon>
        <taxon>Nematoda</taxon>
        <taxon>Chromadorea</taxon>
        <taxon>Rhabditida</taxon>
        <taxon>Spirurina</taxon>
        <taxon>Spiruromorpha</taxon>
        <taxon>Filarioidea</taxon>
        <taxon>Onchocercidae</taxon>
        <taxon>Loa</taxon>
    </lineage>
</organism>
<dbReference type="GeneID" id="9941878"/>
<evidence type="ECO:0000256" key="2">
    <source>
        <dbReference type="PROSITE-ProRule" id="PRU00302"/>
    </source>
</evidence>
<dbReference type="CDD" id="cd00033">
    <property type="entry name" value="CCP"/>
    <property type="match status" value="1"/>
</dbReference>
<feature type="domain" description="Sushi" evidence="4">
    <location>
        <begin position="100"/>
        <end position="161"/>
    </location>
</feature>
<sequence length="235" mass="27032">MRFFLTYPSLIAPNERKNEDAFVKQNKEPFRKCIKRYDQIFILVELSVKESQQTVFLQERHFQDDTTRLVGPSSVVCLNSALHSGSSWNPPKWPSCIPKLTCPEPFIQKGAYITSDLSSTTFRRGVQMWFKCWEGYILDSNKVVECLKSGLWSDSLPECIEDENGMDKDLITVSLFALTCCLSVILVIMFRAVYRQNRCLKHQHESNATTTEAMLFKTVHCSMTIDPHDQSDTVQ</sequence>